<protein>
    <recommendedName>
        <fullName evidence="1">Lactate utilization protein C</fullName>
    </recommendedName>
</protein>
<dbReference type="SUPFAM" id="SSF100950">
    <property type="entry name" value="NagB/RpiA/CoA transferase-like"/>
    <property type="match status" value="1"/>
</dbReference>
<dbReference type="Gene3D" id="3.40.50.10420">
    <property type="entry name" value="NagB/RpiA/CoA transferase-like"/>
    <property type="match status" value="1"/>
</dbReference>
<feature type="domain" description="LUD" evidence="2">
    <location>
        <begin position="52"/>
        <end position="227"/>
    </location>
</feature>
<dbReference type="PANTHER" id="PTHR43682:SF1">
    <property type="entry name" value="LACTATE UTILIZATION PROTEIN C"/>
    <property type="match status" value="1"/>
</dbReference>
<comment type="function">
    <text evidence="1">Is involved in L-lactate degradation and allows cells to grow with lactate as the sole carbon source.</text>
</comment>
<dbReference type="GeneID" id="77331058"/>
<dbReference type="HAMAP" id="MF_02104">
    <property type="entry name" value="LutC"/>
    <property type="match status" value="1"/>
</dbReference>
<gene>
    <name evidence="1 3" type="primary">lutC</name>
    <name evidence="3" type="ORF">SSLFYP27_00077</name>
</gene>
<reference evidence="3" key="1">
    <citation type="submission" date="2019-11" db="EMBL/GenBank/DDBJ databases">
        <authorList>
            <person name="Feng L."/>
        </authorList>
    </citation>
    <scope>NUCLEOTIDE SEQUENCE</scope>
    <source>
        <strain evidence="3">SsimulansLFYP27</strain>
    </source>
</reference>
<dbReference type="PANTHER" id="PTHR43682">
    <property type="entry name" value="LACTATE UTILIZATION PROTEIN C"/>
    <property type="match status" value="1"/>
</dbReference>
<dbReference type="Pfam" id="PF02589">
    <property type="entry name" value="LUD_dom"/>
    <property type="match status" value="1"/>
</dbReference>
<dbReference type="InterPro" id="IPR024185">
    <property type="entry name" value="FTHF_cligase-like_sf"/>
</dbReference>
<dbReference type="GO" id="GO:0006089">
    <property type="term" value="P:lactate metabolic process"/>
    <property type="evidence" value="ECO:0007669"/>
    <property type="project" value="UniProtKB-UniRule"/>
</dbReference>
<comment type="similarity">
    <text evidence="1">Belongs to the LutC/YkgG family.</text>
</comment>
<dbReference type="InterPro" id="IPR003741">
    <property type="entry name" value="LUD_dom"/>
</dbReference>
<proteinExistence type="inferred from homology"/>
<name>A0A6N3CTE6_STASI</name>
<evidence type="ECO:0000259" key="2">
    <source>
        <dbReference type="Pfam" id="PF02589"/>
    </source>
</evidence>
<evidence type="ECO:0000256" key="1">
    <source>
        <dbReference type="HAMAP-Rule" id="MF_02104"/>
    </source>
</evidence>
<accession>A0A6N3CTE6</accession>
<dbReference type="AlphaFoldDB" id="A0A6N3CTE6"/>
<evidence type="ECO:0000313" key="3">
    <source>
        <dbReference type="EMBL" id="VYU20326.1"/>
    </source>
</evidence>
<sequence>MTGSVSNKDKFLANIQNALERKTPEKVIKPEWSVQPQYKTLSDLSQDELVDHLEQECKNIHTAFVKTTTAQLNETLKETIEQFGGNPVVRFDDPRFDQYHIDLSAFETTVWDEARPEESKAAAQTAQVGITFSDYCLSESGTIVLFSGKGRGRAVSLMPETYIAIIPKSNIVPRFTQAADGLFDKNQEDARFPSCVNFITGPSNSADIEMNLVVGVHGPVKAAYIVVEDI</sequence>
<organism evidence="3">
    <name type="scientific">Staphylococcus simulans</name>
    <dbReference type="NCBI Taxonomy" id="1286"/>
    <lineage>
        <taxon>Bacteria</taxon>
        <taxon>Bacillati</taxon>
        <taxon>Bacillota</taxon>
        <taxon>Bacilli</taxon>
        <taxon>Bacillales</taxon>
        <taxon>Staphylococcaceae</taxon>
        <taxon>Staphylococcus</taxon>
    </lineage>
</organism>
<dbReference type="InterPro" id="IPR037171">
    <property type="entry name" value="NagB/RpiA_transferase-like"/>
</dbReference>
<dbReference type="InterPro" id="IPR022823">
    <property type="entry name" value="LutC"/>
</dbReference>
<dbReference type="RefSeq" id="WP_023016319.1">
    <property type="nucleotide sequence ID" value="NZ_CACRUO010000034.1"/>
</dbReference>
<dbReference type="EMBL" id="CACRUO010000034">
    <property type="protein sequence ID" value="VYU20326.1"/>
    <property type="molecule type" value="Genomic_DNA"/>
</dbReference>